<reference evidence="3" key="2">
    <citation type="submission" date="2017-02" db="EMBL/GenBank/DDBJ databases">
        <title>Sunflower complete genome.</title>
        <authorList>
            <person name="Langlade N."/>
            <person name="Munos S."/>
        </authorList>
    </citation>
    <scope>NUCLEOTIDE SEQUENCE [LARGE SCALE GENOMIC DNA]</scope>
    <source>
        <tissue evidence="3">Leaves</tissue>
    </source>
</reference>
<dbReference type="InParanoid" id="A0A251UMN8"/>
<dbReference type="Proteomes" id="UP000215914">
    <property type="component" value="Chromosome 5"/>
</dbReference>
<name>A0A251UMN8_HELAN</name>
<evidence type="ECO:0000313" key="4">
    <source>
        <dbReference type="Proteomes" id="UP000215914"/>
    </source>
</evidence>
<keyword evidence="4" id="KW-1185">Reference proteome</keyword>
<accession>A0A251UMN8</accession>
<evidence type="ECO:0000313" key="3">
    <source>
        <dbReference type="EMBL" id="OTG24647.1"/>
    </source>
</evidence>
<protein>
    <submittedName>
        <fullName evidence="3">Uncharacterized protein</fullName>
    </submittedName>
</protein>
<reference evidence="2 4" key="1">
    <citation type="journal article" date="2017" name="Nature">
        <title>The sunflower genome provides insights into oil metabolism, flowering and Asterid evolution.</title>
        <authorList>
            <person name="Badouin H."/>
            <person name="Gouzy J."/>
            <person name="Grassa C.J."/>
            <person name="Murat F."/>
            <person name="Staton S.E."/>
            <person name="Cottret L."/>
            <person name="Lelandais-Briere C."/>
            <person name="Owens G.L."/>
            <person name="Carrere S."/>
            <person name="Mayjonade B."/>
            <person name="Legrand L."/>
            <person name="Gill N."/>
            <person name="Kane N.C."/>
            <person name="Bowers J.E."/>
            <person name="Hubner S."/>
            <person name="Bellec A."/>
            <person name="Berard A."/>
            <person name="Berges H."/>
            <person name="Blanchet N."/>
            <person name="Boniface M.C."/>
            <person name="Brunel D."/>
            <person name="Catrice O."/>
            <person name="Chaidir N."/>
            <person name="Claudel C."/>
            <person name="Donnadieu C."/>
            <person name="Faraut T."/>
            <person name="Fievet G."/>
            <person name="Helmstetter N."/>
            <person name="King M."/>
            <person name="Knapp S.J."/>
            <person name="Lai Z."/>
            <person name="Le Paslier M.C."/>
            <person name="Lippi Y."/>
            <person name="Lorenzon L."/>
            <person name="Mandel J.R."/>
            <person name="Marage G."/>
            <person name="Marchand G."/>
            <person name="Marquand E."/>
            <person name="Bret-Mestries E."/>
            <person name="Morien E."/>
            <person name="Nambeesan S."/>
            <person name="Nguyen T."/>
            <person name="Pegot-Espagnet P."/>
            <person name="Pouilly N."/>
            <person name="Raftis F."/>
            <person name="Sallet E."/>
            <person name="Schiex T."/>
            <person name="Thomas J."/>
            <person name="Vandecasteele C."/>
            <person name="Vares D."/>
            <person name="Vear F."/>
            <person name="Vautrin S."/>
            <person name="Crespi M."/>
            <person name="Mangin B."/>
            <person name="Burke J.M."/>
            <person name="Salse J."/>
            <person name="Munos S."/>
            <person name="Vincourt P."/>
            <person name="Rieseberg L.H."/>
            <person name="Langlade N.B."/>
        </authorList>
    </citation>
    <scope>NUCLEOTIDE SEQUENCE [LARGE SCALE GENOMIC DNA]</scope>
    <source>
        <strain evidence="4">cv. SF193</strain>
        <tissue evidence="2">Leaves</tissue>
    </source>
</reference>
<evidence type="ECO:0000256" key="1">
    <source>
        <dbReference type="SAM" id="MobiDB-lite"/>
    </source>
</evidence>
<dbReference type="AlphaFoldDB" id="A0A251UMN8"/>
<feature type="region of interest" description="Disordered" evidence="1">
    <location>
        <begin position="36"/>
        <end position="55"/>
    </location>
</feature>
<evidence type="ECO:0000313" key="2">
    <source>
        <dbReference type="EMBL" id="KAF5805411.1"/>
    </source>
</evidence>
<dbReference type="EMBL" id="MNCJ02000320">
    <property type="protein sequence ID" value="KAF5805411.1"/>
    <property type="molecule type" value="Genomic_DNA"/>
</dbReference>
<dbReference type="Gramene" id="mRNA:HanXRQr2_Chr05g0209001">
    <property type="protein sequence ID" value="CDS:HanXRQr2_Chr05g0209001.1"/>
    <property type="gene ID" value="HanXRQr2_Chr05g0209001"/>
</dbReference>
<reference evidence="2" key="3">
    <citation type="submission" date="2020-06" db="EMBL/GenBank/DDBJ databases">
        <title>Helianthus annuus Genome sequencing and assembly Release 2.</title>
        <authorList>
            <person name="Gouzy J."/>
            <person name="Langlade N."/>
            <person name="Munos S."/>
        </authorList>
    </citation>
    <scope>NUCLEOTIDE SEQUENCE</scope>
    <source>
        <tissue evidence="2">Leaves</tissue>
    </source>
</reference>
<gene>
    <name evidence="3" type="ORF">HannXRQ_Chr05g0139011</name>
    <name evidence="2" type="ORF">HanXRQr2_Chr05g0209001</name>
</gene>
<sequence length="55" mass="6283">MVKKESIMKKTKQLNEFGGIEELKCTNFEENTLVASRDQEVSPPHVTRGEIFDLS</sequence>
<organism evidence="3 4">
    <name type="scientific">Helianthus annuus</name>
    <name type="common">Common sunflower</name>
    <dbReference type="NCBI Taxonomy" id="4232"/>
    <lineage>
        <taxon>Eukaryota</taxon>
        <taxon>Viridiplantae</taxon>
        <taxon>Streptophyta</taxon>
        <taxon>Embryophyta</taxon>
        <taxon>Tracheophyta</taxon>
        <taxon>Spermatophyta</taxon>
        <taxon>Magnoliopsida</taxon>
        <taxon>eudicotyledons</taxon>
        <taxon>Gunneridae</taxon>
        <taxon>Pentapetalae</taxon>
        <taxon>asterids</taxon>
        <taxon>campanulids</taxon>
        <taxon>Asterales</taxon>
        <taxon>Asteraceae</taxon>
        <taxon>Asteroideae</taxon>
        <taxon>Heliantheae alliance</taxon>
        <taxon>Heliantheae</taxon>
        <taxon>Helianthus</taxon>
    </lineage>
</organism>
<dbReference type="EMBL" id="CM007894">
    <property type="protein sequence ID" value="OTG24647.1"/>
    <property type="molecule type" value="Genomic_DNA"/>
</dbReference>
<proteinExistence type="predicted"/>